<dbReference type="GO" id="GO:0000981">
    <property type="term" value="F:DNA-binding transcription factor activity, RNA polymerase II-specific"/>
    <property type="evidence" value="ECO:0007669"/>
    <property type="project" value="InterPro"/>
</dbReference>
<name>A0AA39ZCJ3_9PEZI</name>
<feature type="coiled-coil region" evidence="3">
    <location>
        <begin position="205"/>
        <end position="239"/>
    </location>
</feature>
<keyword evidence="1" id="KW-0479">Metal-binding</keyword>
<dbReference type="CDD" id="cd00067">
    <property type="entry name" value="GAL4"/>
    <property type="match status" value="1"/>
</dbReference>
<feature type="compositionally biased region" description="Basic and acidic residues" evidence="4">
    <location>
        <begin position="164"/>
        <end position="174"/>
    </location>
</feature>
<feature type="compositionally biased region" description="Pro residues" evidence="4">
    <location>
        <begin position="817"/>
        <end position="828"/>
    </location>
</feature>
<keyword evidence="2" id="KW-0539">Nucleus</keyword>
<dbReference type="EMBL" id="JAULSY010000065">
    <property type="protein sequence ID" value="KAK0667889.1"/>
    <property type="molecule type" value="Genomic_DNA"/>
</dbReference>
<dbReference type="PANTHER" id="PTHR46910">
    <property type="entry name" value="TRANSCRIPTION FACTOR PDR1"/>
    <property type="match status" value="1"/>
</dbReference>
<protein>
    <submittedName>
        <fullName evidence="6">Transcription factor</fullName>
    </submittedName>
</protein>
<dbReference type="Proteomes" id="UP001174997">
    <property type="component" value="Unassembled WGS sequence"/>
</dbReference>
<dbReference type="PROSITE" id="PS50048">
    <property type="entry name" value="ZN2_CY6_FUNGAL_2"/>
    <property type="match status" value="1"/>
</dbReference>
<dbReference type="InterPro" id="IPR001138">
    <property type="entry name" value="Zn2Cys6_DnaBD"/>
</dbReference>
<dbReference type="SMART" id="SM00066">
    <property type="entry name" value="GAL4"/>
    <property type="match status" value="1"/>
</dbReference>
<organism evidence="6 7">
    <name type="scientific">Cercophora samala</name>
    <dbReference type="NCBI Taxonomy" id="330535"/>
    <lineage>
        <taxon>Eukaryota</taxon>
        <taxon>Fungi</taxon>
        <taxon>Dikarya</taxon>
        <taxon>Ascomycota</taxon>
        <taxon>Pezizomycotina</taxon>
        <taxon>Sordariomycetes</taxon>
        <taxon>Sordariomycetidae</taxon>
        <taxon>Sordariales</taxon>
        <taxon>Lasiosphaeriaceae</taxon>
        <taxon>Cercophora</taxon>
    </lineage>
</organism>
<feature type="region of interest" description="Disordered" evidence="4">
    <location>
        <begin position="749"/>
        <end position="770"/>
    </location>
</feature>
<dbReference type="SMART" id="SM00906">
    <property type="entry name" value="Fungal_trans"/>
    <property type="match status" value="1"/>
</dbReference>
<feature type="compositionally biased region" description="Low complexity" evidence="4">
    <location>
        <begin position="1"/>
        <end position="25"/>
    </location>
</feature>
<dbReference type="SUPFAM" id="SSF57701">
    <property type="entry name" value="Zn2/Cys6 DNA-binding domain"/>
    <property type="match status" value="1"/>
</dbReference>
<dbReference type="AlphaFoldDB" id="A0AA39ZCJ3"/>
<dbReference type="InterPro" id="IPR007219">
    <property type="entry name" value="XnlR_reg_dom"/>
</dbReference>
<dbReference type="GO" id="GO:0006351">
    <property type="term" value="P:DNA-templated transcription"/>
    <property type="evidence" value="ECO:0007669"/>
    <property type="project" value="InterPro"/>
</dbReference>
<feature type="domain" description="Zn(2)-C6 fungal-type" evidence="5">
    <location>
        <begin position="167"/>
        <end position="198"/>
    </location>
</feature>
<dbReference type="PANTHER" id="PTHR46910:SF1">
    <property type="entry name" value="MISCELLANEOUS ZN(II)2CYS6 TRANSCRIPTION FACTOR (EUROFUNG)-RELATED"/>
    <property type="match status" value="1"/>
</dbReference>
<feature type="region of interest" description="Disordered" evidence="4">
    <location>
        <begin position="698"/>
        <end position="720"/>
    </location>
</feature>
<feature type="compositionally biased region" description="Pro residues" evidence="4">
    <location>
        <begin position="703"/>
        <end position="717"/>
    </location>
</feature>
<evidence type="ECO:0000259" key="5">
    <source>
        <dbReference type="PROSITE" id="PS50048"/>
    </source>
</evidence>
<feature type="compositionally biased region" description="Polar residues" evidence="4">
    <location>
        <begin position="89"/>
        <end position="129"/>
    </location>
</feature>
<dbReference type="Pfam" id="PF00172">
    <property type="entry name" value="Zn_clus"/>
    <property type="match status" value="1"/>
</dbReference>
<evidence type="ECO:0000256" key="1">
    <source>
        <dbReference type="ARBA" id="ARBA00022723"/>
    </source>
</evidence>
<comment type="caution">
    <text evidence="6">The sequence shown here is derived from an EMBL/GenBank/DDBJ whole genome shotgun (WGS) entry which is preliminary data.</text>
</comment>
<dbReference type="Pfam" id="PF04082">
    <property type="entry name" value="Fungal_trans"/>
    <property type="match status" value="1"/>
</dbReference>
<keyword evidence="7" id="KW-1185">Reference proteome</keyword>
<feature type="region of interest" description="Disordered" evidence="4">
    <location>
        <begin position="1"/>
        <end position="174"/>
    </location>
</feature>
<evidence type="ECO:0000313" key="7">
    <source>
        <dbReference type="Proteomes" id="UP001174997"/>
    </source>
</evidence>
<dbReference type="PROSITE" id="PS00463">
    <property type="entry name" value="ZN2_CY6_FUNGAL_1"/>
    <property type="match status" value="1"/>
</dbReference>
<dbReference type="InterPro" id="IPR050987">
    <property type="entry name" value="AtrR-like"/>
</dbReference>
<feature type="compositionally biased region" description="Pro residues" evidence="4">
    <location>
        <begin position="838"/>
        <end position="848"/>
    </location>
</feature>
<gene>
    <name evidence="6" type="ORF">QBC41DRAFT_132132</name>
</gene>
<proteinExistence type="predicted"/>
<dbReference type="Gene3D" id="4.10.240.10">
    <property type="entry name" value="Zn(2)-C6 fungal-type DNA-binding domain"/>
    <property type="match status" value="1"/>
</dbReference>
<dbReference type="InterPro" id="IPR036864">
    <property type="entry name" value="Zn2-C6_fun-type_DNA-bd_sf"/>
</dbReference>
<accession>A0AA39ZCJ3</accession>
<dbReference type="GO" id="GO:0003677">
    <property type="term" value="F:DNA binding"/>
    <property type="evidence" value="ECO:0007669"/>
    <property type="project" value="InterPro"/>
</dbReference>
<sequence length="932" mass="102585">MAAASHNPYSHPRSPNPSSRPYESSGVSSAASPKPLTQYLGGLMRPSPSASLHHHHHHHHHHQPPPPQPHQHSPSRQTAPPHPLGISTPLPSAHQQQQLPQPGSHSFQPYTPVTATSSTMERESMQSGESVAGTPGPSHAQLPSSSNNNSSSQAQKRAYRQRRKDPSCDACRERKVKCDATETTSCSECSSRSVKCQFTKETNRRMSSIKQVQDLEKQMERVRRENNSLRRMLQEKDGQFDMDVDGVEQLPLHLPEIASAPKRKKRPASIHDLARARTNLRSFSRGIWKPPAPYRPVAAPELRDFTSMLPPRQTTDSLLRAYFTSAHTMTPILHWNSFVQTVDGLYRPGNPIRVTQAFMSVFFAVMAVGRLFTSENEHNRSYSAAHLLETTRSLIDPWNNEYELDNARVFVLITVALNEMNLKLAAWNWLGNAVRVAQDLGLYTELGPWQFLEGEMRRRTWWAIYLLDRSLSIELGRPMMIDDSDCDVSLPAGVDDCFISEQGPRVPVGAEPLTHSLLAVIHVVRSYTALGRALSSPVIAPTRLASFDQYFASCLRTFPQACDPTSNAPMTPALLNPLVYLLHARLLLHRHNLLPSCPPDVRRTAFEQCTHTALETSALLLRVTPDLPEGATALLTTHIFRCALFLLITGWFDQAATCVRALASINEHRDVAMPCGRYLGFFVQVLGNRRAEITNYLAQSPSPTHPPSPYGPPPPRPSQSAIQEALFRDEELVAYASSDLQASPDTAWVWAGSDREPPSPAPLVPSGTANGKHTLFSIDARTNLTSEQRWEWGPTGWERLENSIRCLASGASSPSSAAPPPPPPPPVTLAPARQQAWGPPPPLQPAPLPSQQQPGPMKMELAPGPPPTLPPVKMEMPGGGHEMKLAPLPMPFSAPRPMEMGSGSSNNSPTVASGVSSIKSESQKRISIANII</sequence>
<evidence type="ECO:0000256" key="3">
    <source>
        <dbReference type="SAM" id="Coils"/>
    </source>
</evidence>
<feature type="region of interest" description="Disordered" evidence="4">
    <location>
        <begin position="809"/>
        <end position="932"/>
    </location>
</feature>
<dbReference type="GO" id="GO:0008270">
    <property type="term" value="F:zinc ion binding"/>
    <property type="evidence" value="ECO:0007669"/>
    <property type="project" value="InterPro"/>
</dbReference>
<evidence type="ECO:0000256" key="2">
    <source>
        <dbReference type="ARBA" id="ARBA00023242"/>
    </source>
</evidence>
<dbReference type="CDD" id="cd12148">
    <property type="entry name" value="fungal_TF_MHR"/>
    <property type="match status" value="1"/>
</dbReference>
<feature type="compositionally biased region" description="Basic residues" evidence="4">
    <location>
        <begin position="52"/>
        <end position="63"/>
    </location>
</feature>
<reference evidence="6" key="1">
    <citation type="submission" date="2023-06" db="EMBL/GenBank/DDBJ databases">
        <title>Genome-scale phylogeny and comparative genomics of the fungal order Sordariales.</title>
        <authorList>
            <consortium name="Lawrence Berkeley National Laboratory"/>
            <person name="Hensen N."/>
            <person name="Bonometti L."/>
            <person name="Westerberg I."/>
            <person name="Brannstrom I.O."/>
            <person name="Guillou S."/>
            <person name="Cros-Aarteil S."/>
            <person name="Calhoun S."/>
            <person name="Haridas S."/>
            <person name="Kuo A."/>
            <person name="Mondo S."/>
            <person name="Pangilinan J."/>
            <person name="Riley R."/>
            <person name="Labutti K."/>
            <person name="Andreopoulos B."/>
            <person name="Lipzen A."/>
            <person name="Chen C."/>
            <person name="Yanf M."/>
            <person name="Daum C."/>
            <person name="Ng V."/>
            <person name="Clum A."/>
            <person name="Steindorff A."/>
            <person name="Ohm R."/>
            <person name="Martin F."/>
            <person name="Silar P."/>
            <person name="Natvig D."/>
            <person name="Lalanne C."/>
            <person name="Gautier V."/>
            <person name="Ament-Velasquez S.L."/>
            <person name="Kruys A."/>
            <person name="Hutchinson M.I."/>
            <person name="Powell A.J."/>
            <person name="Barry K."/>
            <person name="Miller A.N."/>
            <person name="Grigoriev I.V."/>
            <person name="Debuchy R."/>
            <person name="Gladieux P."/>
            <person name="Thoren M.H."/>
            <person name="Johannesson H."/>
        </authorList>
    </citation>
    <scope>NUCLEOTIDE SEQUENCE</scope>
    <source>
        <strain evidence="6">CBS 307.81</strain>
    </source>
</reference>
<feature type="compositionally biased region" description="Polar residues" evidence="4">
    <location>
        <begin position="902"/>
        <end position="920"/>
    </location>
</feature>
<keyword evidence="3" id="KW-0175">Coiled coil</keyword>
<feature type="compositionally biased region" description="Low complexity" evidence="4">
    <location>
        <begin position="144"/>
        <end position="156"/>
    </location>
</feature>
<evidence type="ECO:0000256" key="4">
    <source>
        <dbReference type="SAM" id="MobiDB-lite"/>
    </source>
</evidence>
<evidence type="ECO:0000313" key="6">
    <source>
        <dbReference type="EMBL" id="KAK0667889.1"/>
    </source>
</evidence>